<keyword evidence="2" id="KW-1185">Reference proteome</keyword>
<dbReference type="PANTHER" id="PTHR47027">
    <property type="entry name" value="REVERSE TRANSCRIPTASE DOMAIN-CONTAINING PROTEIN"/>
    <property type="match status" value="1"/>
</dbReference>
<dbReference type="STRING" id="48269.A0A183LJB8"/>
<dbReference type="EMBL" id="UZAI01001176">
    <property type="protein sequence ID" value="VDO59407.1"/>
    <property type="molecule type" value="Genomic_DNA"/>
</dbReference>
<dbReference type="AlphaFoldDB" id="A0A183LJB8"/>
<accession>A0A183LJB8</accession>
<proteinExistence type="predicted"/>
<reference evidence="1 2" key="1">
    <citation type="submission" date="2018-11" db="EMBL/GenBank/DDBJ databases">
        <authorList>
            <consortium name="Pathogen Informatics"/>
        </authorList>
    </citation>
    <scope>NUCLEOTIDE SEQUENCE [LARGE SCALE GENOMIC DNA]</scope>
    <source>
        <strain evidence="1 2">Zambia</strain>
    </source>
</reference>
<protein>
    <submittedName>
        <fullName evidence="1">Uncharacterized protein</fullName>
    </submittedName>
</protein>
<organism evidence="1 2">
    <name type="scientific">Schistosoma margrebowiei</name>
    <dbReference type="NCBI Taxonomy" id="48269"/>
    <lineage>
        <taxon>Eukaryota</taxon>
        <taxon>Metazoa</taxon>
        <taxon>Spiralia</taxon>
        <taxon>Lophotrochozoa</taxon>
        <taxon>Platyhelminthes</taxon>
        <taxon>Trematoda</taxon>
        <taxon>Digenea</taxon>
        <taxon>Strigeidida</taxon>
        <taxon>Schistosomatoidea</taxon>
        <taxon>Schistosomatidae</taxon>
        <taxon>Schistosoma</taxon>
    </lineage>
</organism>
<evidence type="ECO:0000313" key="2">
    <source>
        <dbReference type="Proteomes" id="UP000277204"/>
    </source>
</evidence>
<gene>
    <name evidence="1" type="ORF">SMRZ_LOCUS3893</name>
</gene>
<dbReference type="PANTHER" id="PTHR47027:SF25">
    <property type="entry name" value="REVERSE TRANSCRIPTASE DOMAIN-CONTAINING PROTEIN"/>
    <property type="match status" value="1"/>
</dbReference>
<dbReference type="Proteomes" id="UP000277204">
    <property type="component" value="Unassembled WGS sequence"/>
</dbReference>
<name>A0A183LJB8_9TREM</name>
<sequence>MWDTGRAFRIAAEMRRYNLEVLGISETHWTWTIEDVRIKRGADIASDHHLLVAKMKLKLKKHWTMGRTISQKFNMAFLQDANKLNKFKIVLSNKFQAFHDLLNGEGTTVESNWKGIKEAITSTYHEVLGHKKHHHKEWITVDTLDKIQERRTKKAAINISRTTAEKAKALAEYTEVNKQVKRSIRIDKRKYVEDLATTAEKVAREGNMRQLYDITKKLSGNPRKPERPVKSKEGEVITNIEEQQNRWVEHFKELLNRPAPLDPPNIEASPTDLPINVGPPTIEEISMAIRQIKSGKAAGPDNIPAEALKADHGIQWTSRVQLDDLDFADDLALLSKTQQQMQEKTNSVAAASAAVGLNIHKEKSKVLRYSTACTNPITIDGEDLEDVKTFTYLGSIIDEHGGSDADVKARIGKARAAYLQLRNIWNSKQLNQHQGQDFQYKCQDSSTVWSGNLENYESHHPEDTGVY</sequence>
<evidence type="ECO:0000313" key="1">
    <source>
        <dbReference type="EMBL" id="VDO59407.1"/>
    </source>
</evidence>